<dbReference type="Proteomes" id="UP000322530">
    <property type="component" value="Unassembled WGS sequence"/>
</dbReference>
<evidence type="ECO:0000256" key="6">
    <source>
        <dbReference type="HAMAP-Rule" id="MF_00966"/>
    </source>
</evidence>
<feature type="active site" description="Proton acceptor" evidence="6">
    <location>
        <position position="275"/>
    </location>
</feature>
<evidence type="ECO:0000259" key="7">
    <source>
        <dbReference type="Pfam" id="PF00479"/>
    </source>
</evidence>
<evidence type="ECO:0000313" key="10">
    <source>
        <dbReference type="Proteomes" id="UP000322530"/>
    </source>
</evidence>
<protein>
    <recommendedName>
        <fullName evidence="6">Glucose-6-phosphate 1-dehydrogenase</fullName>
        <shortName evidence="6">G6PD</shortName>
        <ecNumber evidence="6">1.1.1.49</ecNumber>
    </recommendedName>
</protein>
<dbReference type="InterPro" id="IPR001282">
    <property type="entry name" value="G6P_DH"/>
</dbReference>
<comment type="caution">
    <text evidence="6">Lacks conserved residue(s) required for the propagation of feature annotation.</text>
</comment>
<dbReference type="GO" id="GO:0004345">
    <property type="term" value="F:glucose-6-phosphate dehydrogenase activity"/>
    <property type="evidence" value="ECO:0007669"/>
    <property type="project" value="UniProtKB-UniRule"/>
</dbReference>
<feature type="binding site" evidence="6">
    <location>
        <position position="251"/>
    </location>
    <ligand>
        <name>substrate</name>
    </ligand>
</feature>
<evidence type="ECO:0000256" key="2">
    <source>
        <dbReference type="ARBA" id="ARBA00022526"/>
    </source>
</evidence>
<dbReference type="Pfam" id="PF00479">
    <property type="entry name" value="G6PD_N"/>
    <property type="match status" value="1"/>
</dbReference>
<sequence>MTQQAEIQNAHKLKKHIIWQDGRTPDPCVIVLFGATGDLAQRKILPTLAHLIHDHPQPEKICIVAFARRPLDDDAWRSMVLTSLDKYMPADDKLDDAGKTAFAQHLFYCQSNFDDSEGYKRLGQFLAKLDQEQGTSGNRLFYLATPPDTDLEIIAHMGEAGLAKPMPADANGKQHWVRLITEKPFGHDLESAQKLNQEIARVFHEGQVFRIDHYMGKETVQNIIAFRFANGIFEPLWNQKYIDHVQIVVAESLGIESRAEYYETAGAIKDIVQNHVMQILSLIAMESPAEYSADDIRDEKVKVLRAIRPLTPEQVAKQTVRGQYTAGMQDGKPVVGYKDEKGVSPTSTTETYVALKLFIENWRWADVPFYIRTGKHLPVRSTEVTIQFKRVPHQLYTPSEITSLTPNTLILRIQPDEGISLKIGAKVPGASNQLTTIDLAASYNSAFDIELPDAYERLIADCIIGDSTLFIRRDEIECSWRIIDSITSAWKQMGSETVYPYAAGTWGPREAETLITEDGRKWLNPA</sequence>
<feature type="binding site" evidence="6">
    <location>
        <position position="217"/>
    </location>
    <ligand>
        <name>substrate</name>
    </ligand>
</feature>
<keyword evidence="4 6" id="KW-0560">Oxidoreductase</keyword>
<dbReference type="NCBIfam" id="TIGR00871">
    <property type="entry name" value="zwf"/>
    <property type="match status" value="1"/>
</dbReference>
<keyword evidence="10" id="KW-1185">Reference proteome</keyword>
<dbReference type="Pfam" id="PF02781">
    <property type="entry name" value="G6PD_C"/>
    <property type="match status" value="1"/>
</dbReference>
<comment type="pathway">
    <text evidence="1 6">Carbohydrate degradation; pentose phosphate pathway; D-ribulose 5-phosphate from D-glucose 6-phosphate (oxidative stage): step 1/3.</text>
</comment>
<evidence type="ECO:0000256" key="1">
    <source>
        <dbReference type="ARBA" id="ARBA00004937"/>
    </source>
</evidence>
<dbReference type="InterPro" id="IPR036291">
    <property type="entry name" value="NAD(P)-bd_dom_sf"/>
</dbReference>
<comment type="function">
    <text evidence="6">Catalyzes the oxidation of glucose 6-phosphate to 6-phosphogluconolactone.</text>
</comment>
<dbReference type="PANTHER" id="PTHR23429:SF0">
    <property type="entry name" value="GLUCOSE-6-PHOSPHATE 1-DEHYDROGENASE"/>
    <property type="match status" value="1"/>
</dbReference>
<dbReference type="Gene3D" id="3.40.50.720">
    <property type="entry name" value="NAD(P)-binding Rossmann-like Domain"/>
    <property type="match status" value="1"/>
</dbReference>
<feature type="domain" description="Glucose-6-phosphate dehydrogenase NAD-binding" evidence="7">
    <location>
        <begin position="31"/>
        <end position="222"/>
    </location>
</feature>
<name>A0A5A5T7H3_9CHLR</name>
<dbReference type="GO" id="GO:0009051">
    <property type="term" value="P:pentose-phosphate shunt, oxidative branch"/>
    <property type="evidence" value="ECO:0007669"/>
    <property type="project" value="TreeGrafter"/>
</dbReference>
<dbReference type="SUPFAM" id="SSF55347">
    <property type="entry name" value="Glyceraldehyde-3-phosphate dehydrogenase-like, C-terminal domain"/>
    <property type="match status" value="1"/>
</dbReference>
<dbReference type="InterPro" id="IPR022675">
    <property type="entry name" value="G6P_DH_C"/>
</dbReference>
<gene>
    <name evidence="9" type="primary">zwf_2</name>
    <name evidence="6" type="synonym">zwf</name>
    <name evidence="9" type="ORF">KDI_09260</name>
</gene>
<feature type="binding site" evidence="6">
    <location>
        <position position="375"/>
    </location>
    <ligand>
        <name>substrate</name>
    </ligand>
</feature>
<feature type="binding site" evidence="6">
    <location>
        <position position="270"/>
    </location>
    <ligand>
        <name>substrate</name>
    </ligand>
</feature>
<evidence type="ECO:0000256" key="4">
    <source>
        <dbReference type="ARBA" id="ARBA00023002"/>
    </source>
</evidence>
<dbReference type="PIRSF" id="PIRSF000110">
    <property type="entry name" value="G6PD"/>
    <property type="match status" value="1"/>
</dbReference>
<dbReference type="Gene3D" id="3.30.360.10">
    <property type="entry name" value="Dihydrodipicolinate Reductase, domain 2"/>
    <property type="match status" value="1"/>
</dbReference>
<dbReference type="GO" id="GO:0005829">
    <property type="term" value="C:cytosol"/>
    <property type="evidence" value="ECO:0007669"/>
    <property type="project" value="TreeGrafter"/>
</dbReference>
<dbReference type="InterPro" id="IPR022674">
    <property type="entry name" value="G6P_DH_NAD-bd"/>
</dbReference>
<dbReference type="AlphaFoldDB" id="A0A5A5T7H3"/>
<organism evidence="9 10">
    <name type="scientific">Dictyobacter arantiisoli</name>
    <dbReference type="NCBI Taxonomy" id="2014874"/>
    <lineage>
        <taxon>Bacteria</taxon>
        <taxon>Bacillati</taxon>
        <taxon>Chloroflexota</taxon>
        <taxon>Ktedonobacteria</taxon>
        <taxon>Ktedonobacterales</taxon>
        <taxon>Dictyobacteraceae</taxon>
        <taxon>Dictyobacter</taxon>
    </lineage>
</organism>
<dbReference type="GO" id="GO:0006006">
    <property type="term" value="P:glucose metabolic process"/>
    <property type="evidence" value="ECO:0007669"/>
    <property type="project" value="UniProtKB-KW"/>
</dbReference>
<dbReference type="PANTHER" id="PTHR23429">
    <property type="entry name" value="GLUCOSE-6-PHOSPHATE 1-DEHYDROGENASE G6PD"/>
    <property type="match status" value="1"/>
</dbReference>
<dbReference type="EC" id="1.1.1.49" evidence="6"/>
<feature type="binding site" evidence="6">
    <location>
        <position position="183"/>
    </location>
    <ligand>
        <name>NADP(+)</name>
        <dbReference type="ChEBI" id="CHEBI:58349"/>
    </ligand>
</feature>
<comment type="similarity">
    <text evidence="6">Belongs to the glucose-6-phosphate dehydrogenase family.</text>
</comment>
<dbReference type="OrthoDB" id="9802739at2"/>
<dbReference type="SUPFAM" id="SSF51735">
    <property type="entry name" value="NAD(P)-binding Rossmann-fold domains"/>
    <property type="match status" value="1"/>
</dbReference>
<evidence type="ECO:0000313" key="9">
    <source>
        <dbReference type="EMBL" id="GCF07362.1"/>
    </source>
</evidence>
<dbReference type="GO" id="GO:0050661">
    <property type="term" value="F:NADP binding"/>
    <property type="evidence" value="ECO:0007669"/>
    <property type="project" value="UniProtKB-UniRule"/>
</dbReference>
<reference evidence="9 10" key="1">
    <citation type="submission" date="2019-01" db="EMBL/GenBank/DDBJ databases">
        <title>Draft genome sequence of Dictyobacter sp. Uno17.</title>
        <authorList>
            <person name="Wang C.M."/>
            <person name="Zheng Y."/>
            <person name="Sakai Y."/>
            <person name="Abe K."/>
            <person name="Yokota A."/>
            <person name="Yabe S."/>
        </authorList>
    </citation>
    <scope>NUCLEOTIDE SEQUENCE [LARGE SCALE GENOMIC DNA]</scope>
    <source>
        <strain evidence="9 10">Uno17</strain>
    </source>
</reference>
<comment type="caution">
    <text evidence="9">The sequence shown here is derived from an EMBL/GenBank/DDBJ whole genome shotgun (WGS) entry which is preliminary data.</text>
</comment>
<evidence type="ECO:0000256" key="5">
    <source>
        <dbReference type="ARBA" id="ARBA00023277"/>
    </source>
</evidence>
<feature type="domain" description="Glucose-6-phosphate dehydrogenase C-terminal" evidence="8">
    <location>
        <begin position="225"/>
        <end position="522"/>
    </location>
</feature>
<evidence type="ECO:0000259" key="8">
    <source>
        <dbReference type="Pfam" id="PF02781"/>
    </source>
</evidence>
<feature type="binding site" evidence="6">
    <location>
        <position position="68"/>
    </location>
    <ligand>
        <name>NADP(+)</name>
        <dbReference type="ChEBI" id="CHEBI:58349"/>
    </ligand>
</feature>
<dbReference type="UniPathway" id="UPA00115">
    <property type="reaction ID" value="UER00408"/>
</dbReference>
<feature type="binding site" evidence="6">
    <location>
        <position position="213"/>
    </location>
    <ligand>
        <name>substrate</name>
    </ligand>
</feature>
<proteinExistence type="inferred from homology"/>
<keyword evidence="3 6" id="KW-0521">NADP</keyword>
<accession>A0A5A5T7H3</accession>
<comment type="catalytic activity">
    <reaction evidence="6">
        <text>D-glucose 6-phosphate + NADP(+) = 6-phospho-D-glucono-1,5-lactone + NADPH + H(+)</text>
        <dbReference type="Rhea" id="RHEA:15841"/>
        <dbReference type="ChEBI" id="CHEBI:15378"/>
        <dbReference type="ChEBI" id="CHEBI:57783"/>
        <dbReference type="ChEBI" id="CHEBI:57955"/>
        <dbReference type="ChEBI" id="CHEBI:58349"/>
        <dbReference type="ChEBI" id="CHEBI:61548"/>
        <dbReference type="EC" id="1.1.1.49"/>
    </reaction>
</comment>
<evidence type="ECO:0000256" key="3">
    <source>
        <dbReference type="ARBA" id="ARBA00022857"/>
    </source>
</evidence>
<keyword evidence="2 6" id="KW-0313">Glucose metabolism</keyword>
<dbReference type="HAMAP" id="MF_00966">
    <property type="entry name" value="G6PD"/>
    <property type="match status" value="1"/>
</dbReference>
<dbReference type="EMBL" id="BIXY01000009">
    <property type="protein sequence ID" value="GCF07362.1"/>
    <property type="molecule type" value="Genomic_DNA"/>
</dbReference>
<dbReference type="PRINTS" id="PR00079">
    <property type="entry name" value="G6PDHDRGNASE"/>
</dbReference>
<dbReference type="RefSeq" id="WP_149400389.1">
    <property type="nucleotide sequence ID" value="NZ_BIXY01000009.1"/>
</dbReference>
<keyword evidence="5 6" id="KW-0119">Carbohydrate metabolism</keyword>